<accession>D5RL93</accession>
<reference evidence="1 2" key="1">
    <citation type="submission" date="2010-04" db="EMBL/GenBank/DDBJ databases">
        <authorList>
            <person name="Qin X."/>
            <person name="Bachman B."/>
            <person name="Battles P."/>
            <person name="Bell A."/>
            <person name="Bess C."/>
            <person name="Bickham C."/>
            <person name="Chaboub L."/>
            <person name="Chen D."/>
            <person name="Coyle M."/>
            <person name="Deiros D.R."/>
            <person name="Dinh H."/>
            <person name="Forbes L."/>
            <person name="Fowler G."/>
            <person name="Francisco L."/>
            <person name="Fu Q."/>
            <person name="Gubbala S."/>
            <person name="Hale W."/>
            <person name="Han Y."/>
            <person name="Hemphill L."/>
            <person name="Highlander S.K."/>
            <person name="Hirani K."/>
            <person name="Hogues M."/>
            <person name="Jackson L."/>
            <person name="Jakkamsetti A."/>
            <person name="Javaid M."/>
            <person name="Jiang H."/>
            <person name="Korchina V."/>
            <person name="Kovar C."/>
            <person name="Lara F."/>
            <person name="Lee S."/>
            <person name="Mata R."/>
            <person name="Mathew T."/>
            <person name="Moen C."/>
            <person name="Morales K."/>
            <person name="Munidasa M."/>
            <person name="Nazareth L."/>
            <person name="Ngo R."/>
            <person name="Nguyen L."/>
            <person name="Okwuonu G."/>
            <person name="Ongeri F."/>
            <person name="Patil S."/>
            <person name="Petrosino J."/>
            <person name="Pham C."/>
            <person name="Pham P."/>
            <person name="Pu L.-L."/>
            <person name="Puazo M."/>
            <person name="Raj R."/>
            <person name="Reid J."/>
            <person name="Rouhana J."/>
            <person name="Saada N."/>
            <person name="Shang Y."/>
            <person name="Simmons D."/>
            <person name="Thornton R."/>
            <person name="Warren J."/>
            <person name="Weissenberger G."/>
            <person name="Zhang J."/>
            <person name="Zhang L."/>
            <person name="Zhou C."/>
            <person name="Zhu D."/>
            <person name="Muzny D."/>
            <person name="Worley K."/>
            <person name="Gibbs R."/>
        </authorList>
    </citation>
    <scope>NUCLEOTIDE SEQUENCE [LARGE SCALE GENOMIC DNA]</scope>
    <source>
        <strain evidence="1 2">ATCC 49957</strain>
    </source>
</reference>
<protein>
    <submittedName>
        <fullName evidence="1">Uncharacterized protein</fullName>
    </submittedName>
</protein>
<evidence type="ECO:0000313" key="2">
    <source>
        <dbReference type="Proteomes" id="UP000005324"/>
    </source>
</evidence>
<evidence type="ECO:0000313" key="1">
    <source>
        <dbReference type="EMBL" id="EFH11924.1"/>
    </source>
</evidence>
<gene>
    <name evidence="1" type="ORF">HMPREF0731_1854</name>
</gene>
<sequence>MRGHGPDAAMRLPIRPAPRALRAPCFHSPPSRVIDPSAGLWNAR</sequence>
<organism evidence="1 2">
    <name type="scientific">Pseudoroseomonas cervicalis ATCC 49957</name>
    <dbReference type="NCBI Taxonomy" id="525371"/>
    <lineage>
        <taxon>Bacteria</taxon>
        <taxon>Pseudomonadati</taxon>
        <taxon>Pseudomonadota</taxon>
        <taxon>Alphaproteobacteria</taxon>
        <taxon>Acetobacterales</taxon>
        <taxon>Roseomonadaceae</taxon>
        <taxon>Roseomonas</taxon>
    </lineage>
</organism>
<dbReference type="EMBL" id="ADVL01000303">
    <property type="protein sequence ID" value="EFH11924.1"/>
    <property type="molecule type" value="Genomic_DNA"/>
</dbReference>
<name>D5RL93_9PROT</name>
<dbReference type="AlphaFoldDB" id="D5RL93"/>
<dbReference type="HOGENOM" id="CLU_3221453_0_0_5"/>
<dbReference type="Proteomes" id="UP000005324">
    <property type="component" value="Unassembled WGS sequence"/>
</dbReference>
<keyword evidence="2" id="KW-1185">Reference proteome</keyword>
<comment type="caution">
    <text evidence="1">The sequence shown here is derived from an EMBL/GenBank/DDBJ whole genome shotgun (WGS) entry which is preliminary data.</text>
</comment>
<proteinExistence type="predicted"/>